<feature type="transmembrane region" description="Helical" evidence="3">
    <location>
        <begin position="143"/>
        <end position="166"/>
    </location>
</feature>
<dbReference type="SUPFAM" id="SSF57424">
    <property type="entry name" value="LDL receptor-like module"/>
    <property type="match status" value="1"/>
</dbReference>
<organism evidence="5 6">
    <name type="scientific">Lingula anatina</name>
    <name type="common">Brachiopod</name>
    <name type="synonym">Lingula unguis</name>
    <dbReference type="NCBI Taxonomy" id="7574"/>
    <lineage>
        <taxon>Eukaryota</taxon>
        <taxon>Metazoa</taxon>
        <taxon>Spiralia</taxon>
        <taxon>Lophotrochozoa</taxon>
        <taxon>Brachiopoda</taxon>
        <taxon>Linguliformea</taxon>
        <taxon>Lingulata</taxon>
        <taxon>Lingulida</taxon>
        <taxon>Linguloidea</taxon>
        <taxon>Lingulidae</taxon>
        <taxon>Lingula</taxon>
    </lineage>
</organism>
<keyword evidence="3" id="KW-0472">Membrane</keyword>
<keyword evidence="3" id="KW-1133">Transmembrane helix</keyword>
<dbReference type="SMART" id="SM00192">
    <property type="entry name" value="LDLa"/>
    <property type="match status" value="1"/>
</dbReference>
<evidence type="ECO:0000256" key="1">
    <source>
        <dbReference type="ARBA" id="ARBA00023157"/>
    </source>
</evidence>
<dbReference type="Proteomes" id="UP000085678">
    <property type="component" value="Unplaced"/>
</dbReference>
<keyword evidence="6" id="KW-0675">Receptor</keyword>
<dbReference type="RefSeq" id="XP_013383309.1">
    <property type="nucleotide sequence ID" value="XM_013527855.1"/>
</dbReference>
<dbReference type="CDD" id="cd00112">
    <property type="entry name" value="LDLa"/>
    <property type="match status" value="1"/>
</dbReference>
<dbReference type="GeneID" id="106153758"/>
<dbReference type="KEGG" id="lak:106153758"/>
<evidence type="ECO:0000313" key="6">
    <source>
        <dbReference type="RefSeq" id="XP_013383309.1"/>
    </source>
</evidence>
<proteinExistence type="predicted"/>
<dbReference type="Gene3D" id="4.10.400.10">
    <property type="entry name" value="Low-density Lipoprotein Receptor"/>
    <property type="match status" value="1"/>
</dbReference>
<dbReference type="PROSITE" id="PS01209">
    <property type="entry name" value="LDLRA_1"/>
    <property type="match status" value="1"/>
</dbReference>
<keyword evidence="3" id="KW-0812">Transmembrane</keyword>
<dbReference type="AlphaFoldDB" id="A0A1S3HE13"/>
<keyword evidence="5" id="KW-1185">Reference proteome</keyword>
<accession>A0A1S3HE13</accession>
<protein>
    <submittedName>
        <fullName evidence="6">LDL receptor repeat-containing protein egg-1</fullName>
    </submittedName>
</protein>
<reference evidence="6" key="1">
    <citation type="submission" date="2025-08" db="UniProtKB">
        <authorList>
            <consortium name="RefSeq"/>
        </authorList>
    </citation>
    <scope>IDENTIFICATION</scope>
    <source>
        <tissue evidence="6">Gonads</tissue>
    </source>
</reference>
<dbReference type="InterPro" id="IPR036055">
    <property type="entry name" value="LDL_receptor-like_sf"/>
</dbReference>
<comment type="caution">
    <text evidence="2">Lacks conserved residue(s) required for the propagation of feature annotation.</text>
</comment>
<gene>
    <name evidence="6" type="primary">LOC106153758</name>
</gene>
<dbReference type="OrthoDB" id="10013209at2759"/>
<dbReference type="PROSITE" id="PS50068">
    <property type="entry name" value="LDLRA_2"/>
    <property type="match status" value="1"/>
</dbReference>
<name>A0A1S3HE13_LINAN</name>
<dbReference type="Pfam" id="PF00057">
    <property type="entry name" value="Ldl_recept_a"/>
    <property type="match status" value="1"/>
</dbReference>
<evidence type="ECO:0000256" key="3">
    <source>
        <dbReference type="SAM" id="Phobius"/>
    </source>
</evidence>
<dbReference type="InterPro" id="IPR002172">
    <property type="entry name" value="LDrepeatLR_classA_rpt"/>
</dbReference>
<evidence type="ECO:0000256" key="4">
    <source>
        <dbReference type="SAM" id="SignalP"/>
    </source>
</evidence>
<keyword evidence="1" id="KW-1015">Disulfide bond</keyword>
<evidence type="ECO:0000313" key="5">
    <source>
        <dbReference type="Proteomes" id="UP000085678"/>
    </source>
</evidence>
<evidence type="ECO:0000256" key="2">
    <source>
        <dbReference type="PROSITE-ProRule" id="PRU00124"/>
    </source>
</evidence>
<sequence>MSWCSEGLLFLCFLILCIFLETAHCYCPPDQYSCADGSTCIPNELKCNNIFECPDDSDEGPEAGCGYRCYSCSDCPEKAETRFRLCPYGCSKIVQEFEGRKTVSLGCSFTQLNRCDESWKGSTRVTTCMCTTNDCNIAQGISVLLSSAVTITPISFGLSLLSALFVKYLL</sequence>
<dbReference type="InParanoid" id="A0A1S3HE13"/>
<dbReference type="InterPro" id="IPR023415">
    <property type="entry name" value="LDLR_class-A_CS"/>
</dbReference>
<feature type="signal peptide" evidence="4">
    <location>
        <begin position="1"/>
        <end position="25"/>
    </location>
</feature>
<keyword evidence="4" id="KW-0732">Signal</keyword>
<feature type="chain" id="PRO_5010331726" evidence="4">
    <location>
        <begin position="26"/>
        <end position="170"/>
    </location>
</feature>